<gene>
    <name evidence="4" type="ORF">ILEXP_LOCUS58245</name>
</gene>
<dbReference type="Pfam" id="PF18891">
    <property type="entry name" value="FANCL_d3"/>
    <property type="match status" value="1"/>
</dbReference>
<dbReference type="InterPro" id="IPR043898">
    <property type="entry name" value="FANCL_d2"/>
</dbReference>
<dbReference type="Proteomes" id="UP001642360">
    <property type="component" value="Unassembled WGS sequence"/>
</dbReference>
<comment type="caution">
    <text evidence="4">The sequence shown here is derived from an EMBL/GenBank/DDBJ whole genome shotgun (WGS) entry which is preliminary data.</text>
</comment>
<evidence type="ECO:0000256" key="1">
    <source>
        <dbReference type="SAM" id="Phobius"/>
    </source>
</evidence>
<dbReference type="InterPro" id="IPR026848">
    <property type="entry name" value="Fancl"/>
</dbReference>
<keyword evidence="1" id="KW-0812">Transmembrane</keyword>
<organism evidence="4 5">
    <name type="scientific">Ilex paraguariensis</name>
    <name type="common">yerba mate</name>
    <dbReference type="NCBI Taxonomy" id="185542"/>
    <lineage>
        <taxon>Eukaryota</taxon>
        <taxon>Viridiplantae</taxon>
        <taxon>Streptophyta</taxon>
        <taxon>Embryophyta</taxon>
        <taxon>Tracheophyta</taxon>
        <taxon>Spermatophyta</taxon>
        <taxon>Magnoliopsida</taxon>
        <taxon>eudicotyledons</taxon>
        <taxon>Gunneridae</taxon>
        <taxon>Pentapetalae</taxon>
        <taxon>asterids</taxon>
        <taxon>campanulids</taxon>
        <taxon>Aquifoliales</taxon>
        <taxon>Aquifoliaceae</taxon>
        <taxon>Ilex</taxon>
    </lineage>
</organism>
<dbReference type="Pfam" id="PF18890">
    <property type="entry name" value="FANCL_d2"/>
    <property type="match status" value="1"/>
</dbReference>
<protein>
    <submittedName>
        <fullName evidence="4">Uncharacterized protein</fullName>
    </submittedName>
</protein>
<keyword evidence="5" id="KW-1185">Reference proteome</keyword>
<dbReference type="PANTHER" id="PTHR13206">
    <property type="entry name" value="UBIQUITIN LIGASE PROTEIN PHF9 FANCONI ANEMIA GROUP L PROTEIN"/>
    <property type="match status" value="1"/>
</dbReference>
<reference evidence="4 5" key="1">
    <citation type="submission" date="2024-02" db="EMBL/GenBank/DDBJ databases">
        <authorList>
            <person name="Vignale AGUSTIN F."/>
            <person name="Sosa J E."/>
            <person name="Modenutti C."/>
        </authorList>
    </citation>
    <scope>NUCLEOTIDE SEQUENCE [LARGE SCALE GENOMIC DNA]</scope>
</reference>
<dbReference type="PANTHER" id="PTHR13206:SF0">
    <property type="entry name" value="E3 UBIQUITIN-PROTEIN LIGASE FANCL"/>
    <property type="match status" value="1"/>
</dbReference>
<dbReference type="Gene3D" id="3.10.110.10">
    <property type="entry name" value="Ubiquitin Conjugating Enzyme"/>
    <property type="match status" value="1"/>
</dbReference>
<dbReference type="Gene3D" id="3.10.110.20">
    <property type="entry name" value="RWD domain-like"/>
    <property type="match status" value="1"/>
</dbReference>
<name>A0ABC8V2T2_9AQUA</name>
<feature type="domain" description="FANCL UBC-like" evidence="3">
    <location>
        <begin position="94"/>
        <end position="183"/>
    </location>
</feature>
<proteinExistence type="predicted"/>
<dbReference type="EMBL" id="CAUOFW020010058">
    <property type="protein sequence ID" value="CAK9187667.1"/>
    <property type="molecule type" value="Genomic_DNA"/>
</dbReference>
<dbReference type="CDD" id="cd23832">
    <property type="entry name" value="DRWD-C_FANCL"/>
    <property type="match status" value="1"/>
</dbReference>
<evidence type="ECO:0000313" key="5">
    <source>
        <dbReference type="Proteomes" id="UP001642360"/>
    </source>
</evidence>
<feature type="domain" description="FANCL UBC-like" evidence="2">
    <location>
        <begin position="8"/>
        <end position="92"/>
    </location>
</feature>
<sequence>MSSSFCRTIYSEIEEVGWEHLVRFSEDLTFLSFRIIDKKGRTHAMEILLDKTYPKFPPSVSADVPYIFDLEWSVNLRLKDVVQQFQQHLEKLQDFWSTLDDIDQSLWVVDPKPSHRATSYRQINIGNDCFVMLSINANDPRSLPECRFMGSDPKVNLLRRTWRRNWKGWIKDKLFLENLSLYWRLNFQDLQMSRRMIRKMNVEFVMRNIFPLMMNLELRVGVELIIPVIMMTAVGLSIAFVLGIGYVPSLQQGSHLMFCLGIVHTVQSRLQSISML</sequence>
<keyword evidence="1" id="KW-1133">Transmembrane helix</keyword>
<dbReference type="InterPro" id="IPR044037">
    <property type="entry name" value="FANCL_d3"/>
</dbReference>
<evidence type="ECO:0000259" key="2">
    <source>
        <dbReference type="Pfam" id="PF18890"/>
    </source>
</evidence>
<evidence type="ECO:0000259" key="3">
    <source>
        <dbReference type="Pfam" id="PF18891"/>
    </source>
</evidence>
<dbReference type="InterPro" id="IPR016135">
    <property type="entry name" value="UBQ-conjugating_enzyme/RWD"/>
</dbReference>
<keyword evidence="1" id="KW-0472">Membrane</keyword>
<dbReference type="AlphaFoldDB" id="A0ABC8V2T2"/>
<evidence type="ECO:0000313" key="4">
    <source>
        <dbReference type="EMBL" id="CAK9187667.1"/>
    </source>
</evidence>
<dbReference type="InterPro" id="IPR043003">
    <property type="entry name" value="FANCL_d3_sf"/>
</dbReference>
<feature type="transmembrane region" description="Helical" evidence="1">
    <location>
        <begin position="224"/>
        <end position="247"/>
    </location>
</feature>
<accession>A0ABC8V2T2</accession>
<dbReference type="CDD" id="cd23831">
    <property type="entry name" value="DRWD-N_FANCL"/>
    <property type="match status" value="1"/>
</dbReference>